<feature type="transmembrane region" description="Helical" evidence="1">
    <location>
        <begin position="222"/>
        <end position="241"/>
    </location>
</feature>
<dbReference type="AlphaFoldDB" id="A0A7W7FQJ3"/>
<sequence>MSLDTRRLLHLLRATLLGLTAIMLTGATIGYLRVHDAAESAGRRSVPVLREISTARTALVRADREVLRSFRTGAAALIGAGDGYRDQLSIAAQSLTRVAEANLAGDAGGRQLQLVDSLLATYAASVEQAATQHRLPGGGPVLGAADLWQASRLLHSADGVLRQLDQVALSQREAFRGALTQARPTTASVLFWLLPGGVLLLGLLGVQWLFWRRFRRRFNPWLLAATGAVAGLLLLTTTVFGSQRELDSVRDGLEHNVAQRLRLDAEIDAEGQRWLGELVRQQCKEIRDCGPSVGTFLAGLHPTPDGPAEPGLTEEAGRLAGQVREVGGRGAWWPGIPVLAALVLALVLRGFQARLAEYRSRVRP</sequence>
<dbReference type="Proteomes" id="UP000533598">
    <property type="component" value="Unassembled WGS sequence"/>
</dbReference>
<organism evidence="2 3">
    <name type="scientific">Crossiella cryophila</name>
    <dbReference type="NCBI Taxonomy" id="43355"/>
    <lineage>
        <taxon>Bacteria</taxon>
        <taxon>Bacillati</taxon>
        <taxon>Actinomycetota</taxon>
        <taxon>Actinomycetes</taxon>
        <taxon>Pseudonocardiales</taxon>
        <taxon>Pseudonocardiaceae</taxon>
        <taxon>Crossiella</taxon>
    </lineage>
</organism>
<accession>A0A7W7FQJ3</accession>
<feature type="transmembrane region" description="Helical" evidence="1">
    <location>
        <begin position="12"/>
        <end position="32"/>
    </location>
</feature>
<gene>
    <name evidence="2" type="ORF">HNR67_000043</name>
</gene>
<feature type="transmembrane region" description="Helical" evidence="1">
    <location>
        <begin position="189"/>
        <end position="210"/>
    </location>
</feature>
<evidence type="ECO:0000313" key="3">
    <source>
        <dbReference type="Proteomes" id="UP000533598"/>
    </source>
</evidence>
<keyword evidence="1" id="KW-0812">Transmembrane</keyword>
<keyword evidence="3" id="KW-1185">Reference proteome</keyword>
<comment type="caution">
    <text evidence="2">The sequence shown here is derived from an EMBL/GenBank/DDBJ whole genome shotgun (WGS) entry which is preliminary data.</text>
</comment>
<keyword evidence="1" id="KW-0472">Membrane</keyword>
<protein>
    <submittedName>
        <fullName evidence="2">Uncharacterized protein</fullName>
    </submittedName>
</protein>
<proteinExistence type="predicted"/>
<evidence type="ECO:0000313" key="2">
    <source>
        <dbReference type="EMBL" id="MBB4673925.1"/>
    </source>
</evidence>
<feature type="transmembrane region" description="Helical" evidence="1">
    <location>
        <begin position="331"/>
        <end position="351"/>
    </location>
</feature>
<name>A0A7W7FQJ3_9PSEU</name>
<evidence type="ECO:0000256" key="1">
    <source>
        <dbReference type="SAM" id="Phobius"/>
    </source>
</evidence>
<reference evidence="2 3" key="1">
    <citation type="submission" date="2020-08" db="EMBL/GenBank/DDBJ databases">
        <title>Sequencing the genomes of 1000 actinobacteria strains.</title>
        <authorList>
            <person name="Klenk H.-P."/>
        </authorList>
    </citation>
    <scope>NUCLEOTIDE SEQUENCE [LARGE SCALE GENOMIC DNA]</scope>
    <source>
        <strain evidence="2 3">DSM 44230</strain>
    </source>
</reference>
<dbReference type="RefSeq" id="WP_184999979.1">
    <property type="nucleotide sequence ID" value="NZ_BAAAUI010000013.1"/>
</dbReference>
<dbReference type="EMBL" id="JACHMH010000001">
    <property type="protein sequence ID" value="MBB4673925.1"/>
    <property type="molecule type" value="Genomic_DNA"/>
</dbReference>
<keyword evidence="1" id="KW-1133">Transmembrane helix</keyword>